<dbReference type="KEGG" id="cbot:ATE48_04555"/>
<feature type="domain" description="Pseudouridine synthase RsuA/RluA-like" evidence="8">
    <location>
        <begin position="110"/>
        <end position="280"/>
    </location>
</feature>
<keyword evidence="5" id="KW-0694">RNA-binding</keyword>
<comment type="catalytic activity">
    <reaction evidence="6">
        <text>a uridine in RNA = a pseudouridine in RNA</text>
        <dbReference type="Rhea" id="RHEA:48348"/>
        <dbReference type="Rhea" id="RHEA-COMP:12068"/>
        <dbReference type="Rhea" id="RHEA-COMP:12069"/>
        <dbReference type="ChEBI" id="CHEBI:65314"/>
        <dbReference type="ChEBI" id="CHEBI:65315"/>
    </reaction>
</comment>
<dbReference type="OrthoDB" id="9807829at2"/>
<evidence type="ECO:0000313" key="10">
    <source>
        <dbReference type="EMBL" id="ANP45240.1"/>
    </source>
</evidence>
<dbReference type="PANTHER" id="PTHR21600">
    <property type="entry name" value="MITOCHONDRIAL RNA PSEUDOURIDINE SYNTHASE"/>
    <property type="match status" value="1"/>
</dbReference>
<gene>
    <name evidence="10" type="ORF">ATE48_04555</name>
</gene>
<comment type="catalytic activity">
    <reaction evidence="3">
        <text>uridine(1911/1915/1917) in 23S rRNA = pseudouridine(1911/1915/1917) in 23S rRNA</text>
        <dbReference type="Rhea" id="RHEA:42524"/>
        <dbReference type="Rhea" id="RHEA-COMP:10097"/>
        <dbReference type="Rhea" id="RHEA-COMP:10098"/>
        <dbReference type="ChEBI" id="CHEBI:65314"/>
        <dbReference type="ChEBI" id="CHEBI:65315"/>
        <dbReference type="EC" id="5.4.99.23"/>
    </reaction>
</comment>
<dbReference type="InParanoid" id="A0A1B1AFA8"/>
<dbReference type="Pfam" id="PF00849">
    <property type="entry name" value="PseudoU_synth_2"/>
    <property type="match status" value="1"/>
</dbReference>
<feature type="region of interest" description="Disordered" evidence="7">
    <location>
        <begin position="1"/>
        <end position="31"/>
    </location>
</feature>
<dbReference type="PANTHER" id="PTHR21600:SF44">
    <property type="entry name" value="RIBOSOMAL LARGE SUBUNIT PSEUDOURIDINE SYNTHASE D"/>
    <property type="match status" value="1"/>
</dbReference>
<dbReference type="CDD" id="cd02869">
    <property type="entry name" value="PseudoU_synth_RluA_like"/>
    <property type="match status" value="1"/>
</dbReference>
<sequence>MTQRDEVASEALVEDDVEPSTEGEVRDAVAPAGAGERVDAWLAKLWPDLSRSRVQGLIGAGKLTVDGALVTHSKDKPREGARYELTLPPPEPAAPLPEKLPLNIVFEDEHLIVVDKASGMAMHPAPGSMRGTMVNALLAHCEDSLSGIGGVARPGIVHRIDKDTTGLVVVAKHDAAHTGLAKLFAKHDLERVYYAVTRGAPTERSARIENKLVRSSEDRRKYVVARNPETEAGKTAITDYWTVESYGQQSGASVGRAAAALLECRLHTGRTHQIRAHLAHLGCPLIGDPLYGKQRAFKADGPFAEEAAVAVAAFPRQALHAAVLGFKHPISGETLRFESELPGDMTELLAVLRKL</sequence>
<proteinExistence type="inferred from homology"/>
<evidence type="ECO:0000256" key="1">
    <source>
        <dbReference type="ARBA" id="ARBA00010876"/>
    </source>
</evidence>
<dbReference type="InterPro" id="IPR020103">
    <property type="entry name" value="PsdUridine_synth_cat_dom_sf"/>
</dbReference>
<dbReference type="RefSeq" id="WP_066768242.1">
    <property type="nucleotide sequence ID" value="NZ_CP013244.1"/>
</dbReference>
<evidence type="ECO:0000256" key="4">
    <source>
        <dbReference type="PIRSR" id="PIRSR606225-1"/>
    </source>
</evidence>
<dbReference type="FunCoup" id="A0A1B1AFA8">
    <property type="interactions" value="609"/>
</dbReference>
<dbReference type="GO" id="GO:0003723">
    <property type="term" value="F:RNA binding"/>
    <property type="evidence" value="ECO:0007669"/>
    <property type="project" value="UniProtKB-KW"/>
</dbReference>
<dbReference type="InterPro" id="IPR002942">
    <property type="entry name" value="S4_RNA-bd"/>
</dbReference>
<dbReference type="InterPro" id="IPR036986">
    <property type="entry name" value="S4_RNA-bd_sf"/>
</dbReference>
<dbReference type="Gene3D" id="3.10.290.10">
    <property type="entry name" value="RNA-binding S4 domain"/>
    <property type="match status" value="1"/>
</dbReference>
<dbReference type="AlphaFoldDB" id="A0A1B1AFA8"/>
<evidence type="ECO:0000256" key="5">
    <source>
        <dbReference type="PROSITE-ProRule" id="PRU00182"/>
    </source>
</evidence>
<evidence type="ECO:0000259" key="9">
    <source>
        <dbReference type="Pfam" id="PF01479"/>
    </source>
</evidence>
<evidence type="ECO:0000256" key="7">
    <source>
        <dbReference type="SAM" id="MobiDB-lite"/>
    </source>
</evidence>
<dbReference type="SUPFAM" id="SSF55120">
    <property type="entry name" value="Pseudouridine synthase"/>
    <property type="match status" value="1"/>
</dbReference>
<dbReference type="GO" id="GO:0160140">
    <property type="term" value="F:23S rRNA pseudouridine(1911/1915/1917) synthase activity"/>
    <property type="evidence" value="ECO:0007669"/>
    <property type="project" value="UniProtKB-EC"/>
</dbReference>
<dbReference type="Gene3D" id="3.30.2350.10">
    <property type="entry name" value="Pseudouridine synthase"/>
    <property type="match status" value="1"/>
</dbReference>
<dbReference type="InterPro" id="IPR006224">
    <property type="entry name" value="PsdUridine_synth_RluA-like_CS"/>
</dbReference>
<dbReference type="CDD" id="cd00165">
    <property type="entry name" value="S4"/>
    <property type="match status" value="1"/>
</dbReference>
<dbReference type="Proteomes" id="UP000092498">
    <property type="component" value="Chromosome"/>
</dbReference>
<feature type="domain" description="RNA-binding S4" evidence="9">
    <location>
        <begin position="36"/>
        <end position="81"/>
    </location>
</feature>
<dbReference type="Pfam" id="PF01479">
    <property type="entry name" value="S4"/>
    <property type="match status" value="1"/>
</dbReference>
<dbReference type="NCBIfam" id="TIGR00005">
    <property type="entry name" value="rluA_subfam"/>
    <property type="match status" value="1"/>
</dbReference>
<feature type="active site" evidence="4">
    <location>
        <position position="161"/>
    </location>
</feature>
<evidence type="ECO:0000256" key="3">
    <source>
        <dbReference type="ARBA" id="ARBA00036882"/>
    </source>
</evidence>
<dbReference type="PROSITE" id="PS50889">
    <property type="entry name" value="S4"/>
    <property type="match status" value="1"/>
</dbReference>
<dbReference type="EMBL" id="CP013244">
    <property type="protein sequence ID" value="ANP45240.1"/>
    <property type="molecule type" value="Genomic_DNA"/>
</dbReference>
<evidence type="ECO:0000259" key="8">
    <source>
        <dbReference type="Pfam" id="PF00849"/>
    </source>
</evidence>
<dbReference type="GO" id="GO:0000455">
    <property type="term" value="P:enzyme-directed rRNA pseudouridine synthesis"/>
    <property type="evidence" value="ECO:0007669"/>
    <property type="project" value="TreeGrafter"/>
</dbReference>
<dbReference type="SUPFAM" id="SSF55174">
    <property type="entry name" value="Alpha-L RNA-binding motif"/>
    <property type="match status" value="1"/>
</dbReference>
<comment type="function">
    <text evidence="6">Responsible for synthesis of pseudouridine from uracil.</text>
</comment>
<keyword evidence="11" id="KW-1185">Reference proteome</keyword>
<dbReference type="EC" id="5.4.99.-" evidence="6"/>
<organism evidence="10 11">
    <name type="scientific">Candidatus Viadribacter manganicus</name>
    <dbReference type="NCBI Taxonomy" id="1759059"/>
    <lineage>
        <taxon>Bacteria</taxon>
        <taxon>Pseudomonadati</taxon>
        <taxon>Pseudomonadota</taxon>
        <taxon>Alphaproteobacteria</taxon>
        <taxon>Hyphomonadales</taxon>
        <taxon>Hyphomonadaceae</taxon>
        <taxon>Candidatus Viadribacter</taxon>
    </lineage>
</organism>
<keyword evidence="2 6" id="KW-0413">Isomerase</keyword>
<accession>A0A1B1AFA8</accession>
<name>A0A1B1AFA8_9PROT</name>
<dbReference type="STRING" id="1759059.ATE48_04555"/>
<reference evidence="10 11" key="1">
    <citation type="submission" date="2015-11" db="EMBL/GenBank/DDBJ databases">
        <title>Whole-Genome Sequence of Candidatus Oderbacter manganicum from the National Park Lower Oder Valley, Germany.</title>
        <authorList>
            <person name="Braun B."/>
            <person name="Liere K."/>
            <person name="Szewzyk U."/>
        </authorList>
    </citation>
    <scope>NUCLEOTIDE SEQUENCE [LARGE SCALE GENOMIC DNA]</scope>
    <source>
        <strain evidence="10 11">OTSz_A_272</strain>
    </source>
</reference>
<comment type="similarity">
    <text evidence="1 6">Belongs to the pseudouridine synthase RluA family.</text>
</comment>
<protein>
    <recommendedName>
        <fullName evidence="6">Pseudouridine synthase</fullName>
        <ecNumber evidence="6">5.4.99.-</ecNumber>
    </recommendedName>
</protein>
<dbReference type="InterPro" id="IPR006145">
    <property type="entry name" value="PsdUridine_synth_RsuA/RluA"/>
</dbReference>
<evidence type="ECO:0000256" key="6">
    <source>
        <dbReference type="RuleBase" id="RU362028"/>
    </source>
</evidence>
<feature type="compositionally biased region" description="Acidic residues" evidence="7">
    <location>
        <begin position="12"/>
        <end position="21"/>
    </location>
</feature>
<evidence type="ECO:0000313" key="11">
    <source>
        <dbReference type="Proteomes" id="UP000092498"/>
    </source>
</evidence>
<dbReference type="InterPro" id="IPR050188">
    <property type="entry name" value="RluA_PseudoU_synthase"/>
</dbReference>
<evidence type="ECO:0000256" key="2">
    <source>
        <dbReference type="ARBA" id="ARBA00023235"/>
    </source>
</evidence>
<dbReference type="PROSITE" id="PS01129">
    <property type="entry name" value="PSI_RLU"/>
    <property type="match status" value="1"/>
</dbReference>
<dbReference type="InterPro" id="IPR006225">
    <property type="entry name" value="PsdUridine_synth_RluC/D"/>
</dbReference>